<feature type="region of interest" description="Disordered" evidence="1">
    <location>
        <begin position="180"/>
        <end position="218"/>
    </location>
</feature>
<organism evidence="2 3">
    <name type="scientific">Pseudomonas putida</name>
    <name type="common">Arthrobacter siderocapsulatus</name>
    <dbReference type="NCBI Taxonomy" id="303"/>
    <lineage>
        <taxon>Bacteria</taxon>
        <taxon>Pseudomonadati</taxon>
        <taxon>Pseudomonadota</taxon>
        <taxon>Gammaproteobacteria</taxon>
        <taxon>Pseudomonadales</taxon>
        <taxon>Pseudomonadaceae</taxon>
        <taxon>Pseudomonas</taxon>
    </lineage>
</organism>
<proteinExistence type="predicted"/>
<gene>
    <name evidence="2" type="ORF">KF715C_ch34260</name>
</gene>
<evidence type="ECO:0000256" key="1">
    <source>
        <dbReference type="SAM" id="MobiDB-lite"/>
    </source>
</evidence>
<dbReference type="EMBL" id="AP015029">
    <property type="protein sequence ID" value="BAW23999.1"/>
    <property type="molecule type" value="Genomic_DNA"/>
</dbReference>
<dbReference type="AlphaFoldDB" id="A0A1L7NEU3"/>
<sequence>MFNLDANAARSADNKSAFIDDAGKFIGEFLRAEYMEKQETGSTGIGFTFKSRDGAEATFYLNLTYQHGTRNEGGYAMMNAIMACLQLRTVGAPQPTQFEKWNNDTKQREQVTAPGFPELLKKPIGLLIQMEIEKNSQTGMPRPIIYAPFSAESEKTASEILDPRCTSPAKLEKMVQQLMKKPVHDRRPKSAQVAGGYAQPDNYDYGAPPDFSDDIPFD</sequence>
<evidence type="ECO:0000313" key="2">
    <source>
        <dbReference type="EMBL" id="BAW23999.1"/>
    </source>
</evidence>
<dbReference type="RefSeq" id="WP_096426311.1">
    <property type="nucleotide sequence ID" value="NZ_AP015029.1"/>
</dbReference>
<protein>
    <submittedName>
        <fullName evidence="2">Uncharacterized protein</fullName>
    </submittedName>
</protein>
<accession>A0A1L7NEU3</accession>
<name>A0A1L7NEU3_PSEPU</name>
<evidence type="ECO:0000313" key="3">
    <source>
        <dbReference type="Proteomes" id="UP000218731"/>
    </source>
</evidence>
<dbReference type="Proteomes" id="UP000218731">
    <property type="component" value="Chromosome 1"/>
</dbReference>
<reference evidence="2 3" key="1">
    <citation type="submission" date="2015-11" db="EMBL/GenBank/DDBJ databases">
        <title>Complete genome sequencing of a biphenyl-degrading bacterium, Pseudomonas putida KF715 (=NBRC110667).</title>
        <authorList>
            <person name="Suenaga H."/>
            <person name="Fujihara N."/>
            <person name="Watanabe T."/>
            <person name="Hirose J."/>
            <person name="Kimura N."/>
            <person name="Yamazoe A."/>
            <person name="Hosoyama A."/>
            <person name="Shimodaira J."/>
            <person name="Furukawa K."/>
        </authorList>
    </citation>
    <scope>NUCLEOTIDE SEQUENCE [LARGE SCALE GENOMIC DNA]</scope>
    <source>
        <strain evidence="2 3">KF715</strain>
    </source>
</reference>